<dbReference type="Pfam" id="PF00550">
    <property type="entry name" value="PP-binding"/>
    <property type="match status" value="1"/>
</dbReference>
<dbReference type="EMBL" id="CAKOAT010047044">
    <property type="protein sequence ID" value="CAH8289269.1"/>
    <property type="molecule type" value="Genomic_DNA"/>
</dbReference>
<comment type="function">
    <text evidence="1 14">Carrier of the growing fatty acid chain in fatty acid biosynthesis.</text>
</comment>
<gene>
    <name evidence="16" type="ORF">ERUC_LOCUS1255</name>
</gene>
<dbReference type="GO" id="GO:0009507">
    <property type="term" value="C:chloroplast"/>
    <property type="evidence" value="ECO:0007669"/>
    <property type="project" value="UniProtKB-SubCell"/>
</dbReference>
<dbReference type="Proteomes" id="UP001642260">
    <property type="component" value="Unassembled WGS sequence"/>
</dbReference>
<dbReference type="SUPFAM" id="SSF47336">
    <property type="entry name" value="ACP-like"/>
    <property type="match status" value="1"/>
</dbReference>
<protein>
    <recommendedName>
        <fullName evidence="14">Acyl carrier protein</fullName>
    </recommendedName>
</protein>
<dbReference type="NCBIfam" id="NF002148">
    <property type="entry name" value="PRK00982.1-2"/>
    <property type="match status" value="1"/>
</dbReference>
<evidence type="ECO:0000313" key="16">
    <source>
        <dbReference type="EMBL" id="CAH8289269.1"/>
    </source>
</evidence>
<dbReference type="GO" id="GO:0006633">
    <property type="term" value="P:fatty acid biosynthetic process"/>
    <property type="evidence" value="ECO:0007669"/>
    <property type="project" value="UniProtKB-KW"/>
</dbReference>
<keyword evidence="6 14" id="KW-0444">Lipid biosynthesis</keyword>
<evidence type="ECO:0000256" key="13">
    <source>
        <dbReference type="ARBA" id="ARBA00023160"/>
    </source>
</evidence>
<evidence type="ECO:0000256" key="3">
    <source>
        <dbReference type="ARBA" id="ARBA00005194"/>
    </source>
</evidence>
<dbReference type="NCBIfam" id="TIGR00517">
    <property type="entry name" value="acyl_carrier"/>
    <property type="match status" value="1"/>
</dbReference>
<keyword evidence="10" id="KW-0276">Fatty acid metabolism</keyword>
<proteinExistence type="inferred from homology"/>
<keyword evidence="5 14" id="KW-0596">Phosphopantetheine</keyword>
<dbReference type="PROSITE" id="PS00012">
    <property type="entry name" value="PHOSPHOPANTETHEINE"/>
    <property type="match status" value="1"/>
</dbReference>
<dbReference type="PANTHER" id="PTHR46153">
    <property type="entry name" value="ACYL CARRIER PROTEIN"/>
    <property type="match status" value="1"/>
</dbReference>
<dbReference type="NCBIfam" id="NF002150">
    <property type="entry name" value="PRK00982.1-4"/>
    <property type="match status" value="1"/>
</dbReference>
<dbReference type="AlphaFoldDB" id="A0ABC8IWQ6"/>
<dbReference type="InterPro" id="IPR003231">
    <property type="entry name" value="ACP"/>
</dbReference>
<evidence type="ECO:0000256" key="1">
    <source>
        <dbReference type="ARBA" id="ARBA00003180"/>
    </source>
</evidence>
<dbReference type="InterPro" id="IPR009081">
    <property type="entry name" value="PP-bd_ACP"/>
</dbReference>
<evidence type="ECO:0000256" key="5">
    <source>
        <dbReference type="ARBA" id="ARBA00022450"/>
    </source>
</evidence>
<keyword evidence="8" id="KW-0597">Phosphoprotein</keyword>
<evidence type="ECO:0000256" key="8">
    <source>
        <dbReference type="ARBA" id="ARBA00022553"/>
    </source>
</evidence>
<keyword evidence="7" id="KW-0150">Chloroplast</keyword>
<dbReference type="PANTHER" id="PTHR46153:SF20">
    <property type="entry name" value="ACYL CARRIER PROTEIN 2, CHLOROPLASTIC-RELATED"/>
    <property type="match status" value="1"/>
</dbReference>
<comment type="pathway">
    <text evidence="3">Lipid metabolism; fatty acid biosynthesis.</text>
</comment>
<accession>A0ABC8IWQ6</accession>
<evidence type="ECO:0000313" key="17">
    <source>
        <dbReference type="Proteomes" id="UP001642260"/>
    </source>
</evidence>
<organism evidence="16 17">
    <name type="scientific">Eruca vesicaria subsp. sativa</name>
    <name type="common">Garden rocket</name>
    <name type="synonym">Eruca sativa</name>
    <dbReference type="NCBI Taxonomy" id="29727"/>
    <lineage>
        <taxon>Eukaryota</taxon>
        <taxon>Viridiplantae</taxon>
        <taxon>Streptophyta</taxon>
        <taxon>Embryophyta</taxon>
        <taxon>Tracheophyta</taxon>
        <taxon>Spermatophyta</taxon>
        <taxon>Magnoliopsida</taxon>
        <taxon>eudicotyledons</taxon>
        <taxon>Gunneridae</taxon>
        <taxon>Pentapetalae</taxon>
        <taxon>rosids</taxon>
        <taxon>malvids</taxon>
        <taxon>Brassicales</taxon>
        <taxon>Brassicaceae</taxon>
        <taxon>Brassiceae</taxon>
        <taxon>Eruca</taxon>
    </lineage>
</organism>
<reference evidence="16 17" key="1">
    <citation type="submission" date="2022-03" db="EMBL/GenBank/DDBJ databases">
        <authorList>
            <person name="Macdonald S."/>
            <person name="Ahmed S."/>
            <person name="Newling K."/>
        </authorList>
    </citation>
    <scope>NUCLEOTIDE SEQUENCE [LARGE SCALE GENOMIC DNA]</scope>
</reference>
<keyword evidence="13 14" id="KW-0275">Fatty acid biosynthesis</keyword>
<comment type="caution">
    <text evidence="16">The sequence shown here is derived from an EMBL/GenBank/DDBJ whole genome shotgun (WGS) entry which is preliminary data.</text>
</comment>
<evidence type="ECO:0000256" key="14">
    <source>
        <dbReference type="RuleBase" id="RU000722"/>
    </source>
</evidence>
<keyword evidence="17" id="KW-1185">Reference proteome</keyword>
<evidence type="ECO:0000256" key="2">
    <source>
        <dbReference type="ARBA" id="ARBA00004229"/>
    </source>
</evidence>
<evidence type="ECO:0000256" key="7">
    <source>
        <dbReference type="ARBA" id="ARBA00022528"/>
    </source>
</evidence>
<dbReference type="PROSITE" id="PS50075">
    <property type="entry name" value="CARRIER"/>
    <property type="match status" value="1"/>
</dbReference>
<keyword evidence="11" id="KW-0809">Transit peptide</keyword>
<dbReference type="Gene3D" id="1.10.1200.10">
    <property type="entry name" value="ACP-like"/>
    <property type="match status" value="1"/>
</dbReference>
<dbReference type="InterPro" id="IPR006162">
    <property type="entry name" value="Ppantetheine_attach_site"/>
</dbReference>
<evidence type="ECO:0000256" key="10">
    <source>
        <dbReference type="ARBA" id="ARBA00022832"/>
    </source>
</evidence>
<keyword evidence="9" id="KW-0934">Plastid</keyword>
<comment type="similarity">
    <text evidence="4">Belongs to the acyl carrier protein (ACP) family.</text>
</comment>
<evidence type="ECO:0000256" key="4">
    <source>
        <dbReference type="ARBA" id="ARBA00010930"/>
    </source>
</evidence>
<sequence length="89" mass="9935">MQARQMAHPENILDKLIKITIEKLGVKEDEVKANSSFVEDFGADSLDTVQMVAAIEEAFGIEIEDEKVESMVTVEKAVEVIEELLKEKA</sequence>
<feature type="domain" description="Carrier" evidence="15">
    <location>
        <begin position="10"/>
        <end position="85"/>
    </location>
</feature>
<dbReference type="HAMAP" id="MF_01217">
    <property type="entry name" value="Acyl_carrier"/>
    <property type="match status" value="1"/>
</dbReference>
<keyword evidence="12" id="KW-0443">Lipid metabolism</keyword>
<dbReference type="InterPro" id="IPR044813">
    <property type="entry name" value="ACP_chloroplastic"/>
</dbReference>
<evidence type="ECO:0000256" key="6">
    <source>
        <dbReference type="ARBA" id="ARBA00022516"/>
    </source>
</evidence>
<comment type="subcellular location">
    <subcellularLocation>
        <location evidence="2">Plastid</location>
        <location evidence="2">Chloroplast</location>
    </subcellularLocation>
</comment>
<evidence type="ECO:0000256" key="12">
    <source>
        <dbReference type="ARBA" id="ARBA00023098"/>
    </source>
</evidence>
<evidence type="ECO:0000259" key="15">
    <source>
        <dbReference type="PROSITE" id="PS50075"/>
    </source>
</evidence>
<dbReference type="InterPro" id="IPR036736">
    <property type="entry name" value="ACP-like_sf"/>
</dbReference>
<evidence type="ECO:0000256" key="11">
    <source>
        <dbReference type="ARBA" id="ARBA00022946"/>
    </source>
</evidence>
<evidence type="ECO:0000256" key="9">
    <source>
        <dbReference type="ARBA" id="ARBA00022640"/>
    </source>
</evidence>
<name>A0ABC8IWQ6_ERUVS</name>